<evidence type="ECO:0000313" key="1">
    <source>
        <dbReference type="EMBL" id="MBA2880793.1"/>
    </source>
</evidence>
<dbReference type="EC" id="2.7.1.-" evidence="1"/>
<keyword evidence="2" id="KW-1185">Reference proteome</keyword>
<name>A0A7W0C7X7_9BACT</name>
<gene>
    <name evidence="1" type="ORF">HNR65_001111</name>
</gene>
<accession>A0A7W0C7X7</accession>
<proteinExistence type="predicted"/>
<organism evidence="1 2">
    <name type="scientific">Desulfosalsimonas propionicica</name>
    <dbReference type="NCBI Taxonomy" id="332175"/>
    <lineage>
        <taxon>Bacteria</taxon>
        <taxon>Pseudomonadati</taxon>
        <taxon>Thermodesulfobacteriota</taxon>
        <taxon>Desulfobacteria</taxon>
        <taxon>Desulfobacterales</taxon>
        <taxon>Desulfosalsimonadaceae</taxon>
        <taxon>Desulfosalsimonas</taxon>
    </lineage>
</organism>
<dbReference type="GO" id="GO:0016740">
    <property type="term" value="F:transferase activity"/>
    <property type="evidence" value="ECO:0007669"/>
    <property type="project" value="UniProtKB-KW"/>
</dbReference>
<protein>
    <submittedName>
        <fullName evidence="1">Heptose I phosphotransferase</fullName>
        <ecNumber evidence="1">2.7.1.-</ecNumber>
    </submittedName>
</protein>
<dbReference type="Pfam" id="PF06293">
    <property type="entry name" value="Kdo"/>
    <property type="match status" value="1"/>
</dbReference>
<dbReference type="RefSeq" id="WP_181550448.1">
    <property type="nucleotide sequence ID" value="NZ_JACDUS010000002.1"/>
</dbReference>
<evidence type="ECO:0000313" key="2">
    <source>
        <dbReference type="Proteomes" id="UP000525298"/>
    </source>
</evidence>
<keyword evidence="1" id="KW-0808">Transferase</keyword>
<dbReference type="SUPFAM" id="SSF56112">
    <property type="entry name" value="Protein kinase-like (PK-like)"/>
    <property type="match status" value="1"/>
</dbReference>
<dbReference type="Proteomes" id="UP000525298">
    <property type="component" value="Unassembled WGS sequence"/>
</dbReference>
<dbReference type="EMBL" id="JACDUS010000002">
    <property type="protein sequence ID" value="MBA2880793.1"/>
    <property type="molecule type" value="Genomic_DNA"/>
</dbReference>
<reference evidence="1 2" key="1">
    <citation type="submission" date="2020-07" db="EMBL/GenBank/DDBJ databases">
        <title>Genomic Encyclopedia of Type Strains, Phase IV (KMG-IV): sequencing the most valuable type-strain genomes for metagenomic binning, comparative biology and taxonomic classification.</title>
        <authorList>
            <person name="Goeker M."/>
        </authorList>
    </citation>
    <scope>NUCLEOTIDE SEQUENCE [LARGE SCALE GENOMIC DNA]</scope>
    <source>
        <strain evidence="1 2">DSM 17721</strain>
    </source>
</reference>
<sequence length="296" mass="34659">MKDLFSPIKSISTRDLIVNKNYEKVLQLLGLNYFDAIWQYPHGELVKETVLHSVVRTEMLAGQNKKLFYLKRHNDEYTALRAMAGWCFPGFISAQGPLEYNNILRFREKGLATVIPVAAGQRRRGLFHVESFLITVDFSPYISLETFLKVNPQFFMGKEGRCRKKKLIEKVASLARQMHENGFNHQDFNATHILLYYEGASDMPKLALFDLQRVETGFFSKFRWGIKSLARLNYSLPDEVFTLQDRISLLTFYKGKSRLNILDRCQWYWISKKTKRIRRHTEKKRASGKVRYGPNL</sequence>
<dbReference type="AlphaFoldDB" id="A0A7W0C7X7"/>
<dbReference type="InterPro" id="IPR011009">
    <property type="entry name" value="Kinase-like_dom_sf"/>
</dbReference>
<comment type="caution">
    <text evidence="1">The sequence shown here is derived from an EMBL/GenBank/DDBJ whole genome shotgun (WGS) entry which is preliminary data.</text>
</comment>